<name>A0A514Z9C3_9LACT</name>
<dbReference type="SUPFAM" id="SSF53474">
    <property type="entry name" value="alpha/beta-Hydrolases"/>
    <property type="match status" value="1"/>
</dbReference>
<dbReference type="Proteomes" id="UP000315128">
    <property type="component" value="Chromosome"/>
</dbReference>
<dbReference type="InterPro" id="IPR029058">
    <property type="entry name" value="AB_hydrolase_fold"/>
</dbReference>
<dbReference type="OrthoDB" id="9805423at2"/>
<keyword evidence="2" id="KW-0378">Hydrolase</keyword>
<evidence type="ECO:0000313" key="2">
    <source>
        <dbReference type="EMBL" id="QDK71192.1"/>
    </source>
</evidence>
<evidence type="ECO:0000259" key="1">
    <source>
        <dbReference type="Pfam" id="PF12697"/>
    </source>
</evidence>
<dbReference type="RefSeq" id="WP_142766766.1">
    <property type="nucleotide sequence ID" value="NZ_CP041356.1"/>
</dbReference>
<dbReference type="Gene3D" id="3.40.50.1820">
    <property type="entry name" value="alpha/beta hydrolase"/>
    <property type="match status" value="1"/>
</dbReference>
<feature type="domain" description="AB hydrolase-1" evidence="1">
    <location>
        <begin position="27"/>
        <end position="237"/>
    </location>
</feature>
<dbReference type="KEGG" id="lack:FLP15_08520"/>
<gene>
    <name evidence="2" type="ORF">FLP15_08520</name>
</gene>
<keyword evidence="3" id="KW-1185">Reference proteome</keyword>
<dbReference type="InterPro" id="IPR000073">
    <property type="entry name" value="AB_hydrolase_1"/>
</dbReference>
<dbReference type="AlphaFoldDB" id="A0A514Z9C3"/>
<reference evidence="2 3" key="1">
    <citation type="submission" date="2019-07" db="EMBL/GenBank/DDBJ databases">
        <title>Genome sequencing of KACC 19320.</title>
        <authorList>
            <person name="Heo J."/>
            <person name="Kim S.-J."/>
            <person name="Kim J.-S."/>
            <person name="Hong S.-B."/>
            <person name="Kwon S.-W."/>
        </authorList>
    </citation>
    <scope>NUCLEOTIDE SEQUENCE [LARGE SCALE GENOMIC DNA]</scope>
    <source>
        <strain evidence="2 3">KACC 19320</strain>
    </source>
</reference>
<dbReference type="GO" id="GO:0016787">
    <property type="term" value="F:hydrolase activity"/>
    <property type="evidence" value="ECO:0007669"/>
    <property type="project" value="UniProtKB-KW"/>
</dbReference>
<dbReference type="EMBL" id="CP041356">
    <property type="protein sequence ID" value="QDK71192.1"/>
    <property type="molecule type" value="Genomic_DNA"/>
</dbReference>
<organism evidence="2 3">
    <name type="scientific">Lactococcus protaetiae</name>
    <dbReference type="NCBI Taxonomy" id="2592653"/>
    <lineage>
        <taxon>Bacteria</taxon>
        <taxon>Bacillati</taxon>
        <taxon>Bacillota</taxon>
        <taxon>Bacilli</taxon>
        <taxon>Lactobacillales</taxon>
        <taxon>Streptococcaceae</taxon>
        <taxon>Lactococcus</taxon>
    </lineage>
</organism>
<dbReference type="PANTHER" id="PTHR46438:SF2">
    <property type="entry name" value="ALPHA_BETA-HYDROLASES SUPERFAMILY PROTEIN"/>
    <property type="match status" value="1"/>
</dbReference>
<accession>A0A514Z9C3</accession>
<protein>
    <submittedName>
        <fullName evidence="2">Alpha/beta hydrolase</fullName>
    </submittedName>
</protein>
<proteinExistence type="predicted"/>
<evidence type="ECO:0000313" key="3">
    <source>
        <dbReference type="Proteomes" id="UP000315128"/>
    </source>
</evidence>
<dbReference type="Pfam" id="PF12697">
    <property type="entry name" value="Abhydrolase_6"/>
    <property type="match status" value="1"/>
</dbReference>
<dbReference type="PANTHER" id="PTHR46438">
    <property type="entry name" value="ALPHA/BETA-HYDROLASES SUPERFAMILY PROTEIN"/>
    <property type="match status" value="1"/>
</dbReference>
<sequence>MNEGRTMIFQVNNLKLHYEVLGKGKPLVILHGLAGNLETMEAVFEPVFNEKSGFQRLYVDLPGMGKTNAPLEFASSDAILEVLLSFVKEVVGSPFLLAGYSYGGYLARAMAVKDAAVNGLLLLAPVIVPEHDKRALPETDWFYETQICKMAQVRYDAVSKQANEDFLEKLDDKYALSWDVSAAHRYSQPALILLGQQDGTVGFENQLSLILDYPRATVAILDLAGHNLQMEQREVFEELVKNWIERCEMTEVN</sequence>